<evidence type="ECO:0000259" key="5">
    <source>
        <dbReference type="Pfam" id="PF04542"/>
    </source>
</evidence>
<dbReference type="Gene3D" id="1.10.10.10">
    <property type="entry name" value="Winged helix-like DNA-binding domain superfamily/Winged helix DNA-binding domain"/>
    <property type="match status" value="2"/>
</dbReference>
<evidence type="ECO:0000256" key="2">
    <source>
        <dbReference type="ARBA" id="ARBA00023015"/>
    </source>
</evidence>
<keyword evidence="4" id="KW-0804">Transcription</keyword>
<dbReference type="InterPro" id="IPR039425">
    <property type="entry name" value="RNA_pol_sigma-70-like"/>
</dbReference>
<protein>
    <recommendedName>
        <fullName evidence="9">RNA polymerase sigma factor, sigma-70 family</fullName>
    </recommendedName>
</protein>
<keyword evidence="2" id="KW-0805">Transcription regulation</keyword>
<dbReference type="InterPro" id="IPR013249">
    <property type="entry name" value="RNA_pol_sigma70_r4_t2"/>
</dbReference>
<dbReference type="RefSeq" id="WP_036243288.1">
    <property type="nucleotide sequence ID" value="NZ_BMWY01000003.1"/>
</dbReference>
<evidence type="ECO:0008006" key="9">
    <source>
        <dbReference type="Google" id="ProtNLM"/>
    </source>
</evidence>
<dbReference type="EMBL" id="BMWY01000003">
    <property type="protein sequence ID" value="GGZ53556.1"/>
    <property type="molecule type" value="Genomic_DNA"/>
</dbReference>
<evidence type="ECO:0000313" key="7">
    <source>
        <dbReference type="EMBL" id="GGZ53556.1"/>
    </source>
</evidence>
<evidence type="ECO:0000256" key="4">
    <source>
        <dbReference type="ARBA" id="ARBA00023163"/>
    </source>
</evidence>
<dbReference type="InterPro" id="IPR014284">
    <property type="entry name" value="RNA_pol_sigma-70_dom"/>
</dbReference>
<dbReference type="SUPFAM" id="SSF88659">
    <property type="entry name" value="Sigma3 and sigma4 domains of RNA polymerase sigma factors"/>
    <property type="match status" value="2"/>
</dbReference>
<dbReference type="NCBIfam" id="TIGR02937">
    <property type="entry name" value="sigma70-ECF"/>
    <property type="match status" value="1"/>
</dbReference>
<keyword evidence="8" id="KW-1185">Reference proteome</keyword>
<feature type="domain" description="RNA polymerase sigma-70 region 2" evidence="5">
    <location>
        <begin position="21"/>
        <end position="82"/>
    </location>
</feature>
<accession>A0ABQ3BV59</accession>
<organism evidence="7 8">
    <name type="scientific">Mesonia mobilis</name>
    <dbReference type="NCBI Taxonomy" id="369791"/>
    <lineage>
        <taxon>Bacteria</taxon>
        <taxon>Pseudomonadati</taxon>
        <taxon>Bacteroidota</taxon>
        <taxon>Flavobacteriia</taxon>
        <taxon>Flavobacteriales</taxon>
        <taxon>Flavobacteriaceae</taxon>
        <taxon>Mesonia</taxon>
    </lineage>
</organism>
<dbReference type="InterPro" id="IPR013324">
    <property type="entry name" value="RNA_pol_sigma_r3/r4-like"/>
</dbReference>
<dbReference type="Pfam" id="PF08281">
    <property type="entry name" value="Sigma70_r4_2"/>
    <property type="match status" value="1"/>
</dbReference>
<proteinExistence type="inferred from homology"/>
<dbReference type="InterPro" id="IPR013325">
    <property type="entry name" value="RNA_pol_sigma_r2"/>
</dbReference>
<evidence type="ECO:0000313" key="8">
    <source>
        <dbReference type="Proteomes" id="UP000615593"/>
    </source>
</evidence>
<dbReference type="GeneID" id="94369070"/>
<feature type="domain" description="RNA polymerase sigma factor 70 region 4 type 2" evidence="6">
    <location>
        <begin position="129"/>
        <end position="181"/>
    </location>
</feature>
<name>A0ABQ3BV59_9FLAO</name>
<dbReference type="Pfam" id="PF04542">
    <property type="entry name" value="Sigma70_r2"/>
    <property type="match status" value="1"/>
</dbReference>
<dbReference type="InterPro" id="IPR007627">
    <property type="entry name" value="RNA_pol_sigma70_r2"/>
</dbReference>
<sequence>MQTHFYTQLQNGKAEALEFWYQRYARMLWYIGLQWLKDDFVIENLVQECFLKLWQNREKLENPKHIFFFLRLVMKRECISHYHQPKHQFQRSLNRLEYYENYSDYLLKDDPALDEAHRQQQAETQESWERVQKVLPLLSGKQQDLIELCLAHGFEYKTIARLTGSSTTAVYREVQRAIAQLQKILCQDVELEEPIANKETKQVEQKLTETQVQVWQLRCKEQRSFAEIAEQLGTSTQEVQQQFSLTYQYTQQHPQKTLSLTR</sequence>
<gene>
    <name evidence="7" type="ORF">GCM10008088_14040</name>
</gene>
<dbReference type="PANTHER" id="PTHR43133:SF46">
    <property type="entry name" value="RNA POLYMERASE SIGMA-70 FACTOR ECF SUBFAMILY"/>
    <property type="match status" value="1"/>
</dbReference>
<keyword evidence="3" id="KW-0731">Sigma factor</keyword>
<dbReference type="PANTHER" id="PTHR43133">
    <property type="entry name" value="RNA POLYMERASE ECF-TYPE SIGMA FACTO"/>
    <property type="match status" value="1"/>
</dbReference>
<reference evidence="8" key="1">
    <citation type="journal article" date="2019" name="Int. J. Syst. Evol. Microbiol.">
        <title>The Global Catalogue of Microorganisms (GCM) 10K type strain sequencing project: providing services to taxonomists for standard genome sequencing and annotation.</title>
        <authorList>
            <consortium name="The Broad Institute Genomics Platform"/>
            <consortium name="The Broad Institute Genome Sequencing Center for Infectious Disease"/>
            <person name="Wu L."/>
            <person name="Ma J."/>
        </authorList>
    </citation>
    <scope>NUCLEOTIDE SEQUENCE [LARGE SCALE GENOMIC DNA]</scope>
    <source>
        <strain evidence="8">KCTC 12708</strain>
    </source>
</reference>
<comment type="caution">
    <text evidence="7">The sequence shown here is derived from an EMBL/GenBank/DDBJ whole genome shotgun (WGS) entry which is preliminary data.</text>
</comment>
<evidence type="ECO:0000256" key="3">
    <source>
        <dbReference type="ARBA" id="ARBA00023082"/>
    </source>
</evidence>
<dbReference type="InterPro" id="IPR036388">
    <property type="entry name" value="WH-like_DNA-bd_sf"/>
</dbReference>
<dbReference type="SUPFAM" id="SSF88946">
    <property type="entry name" value="Sigma2 domain of RNA polymerase sigma factors"/>
    <property type="match status" value="1"/>
</dbReference>
<dbReference type="Proteomes" id="UP000615593">
    <property type="component" value="Unassembled WGS sequence"/>
</dbReference>
<comment type="similarity">
    <text evidence="1">Belongs to the sigma-70 factor family. ECF subfamily.</text>
</comment>
<dbReference type="Gene3D" id="1.10.1740.10">
    <property type="match status" value="1"/>
</dbReference>
<evidence type="ECO:0000259" key="6">
    <source>
        <dbReference type="Pfam" id="PF08281"/>
    </source>
</evidence>
<evidence type="ECO:0000256" key="1">
    <source>
        <dbReference type="ARBA" id="ARBA00010641"/>
    </source>
</evidence>